<dbReference type="STRING" id="41688.A0A2N3N1T1"/>
<evidence type="ECO:0000256" key="5">
    <source>
        <dbReference type="ARBA" id="ARBA00022691"/>
    </source>
</evidence>
<keyword evidence="7 10" id="KW-0496">Mitochondrion</keyword>
<comment type="catalytic activity">
    <reaction evidence="9 10">
        <text>guanosine(37) in tRNA + S-adenosyl-L-methionine = N(1)-methylguanosine(37) in tRNA + S-adenosyl-L-homocysteine + H(+)</text>
        <dbReference type="Rhea" id="RHEA:36899"/>
        <dbReference type="Rhea" id="RHEA-COMP:10145"/>
        <dbReference type="Rhea" id="RHEA-COMP:10147"/>
        <dbReference type="ChEBI" id="CHEBI:15378"/>
        <dbReference type="ChEBI" id="CHEBI:57856"/>
        <dbReference type="ChEBI" id="CHEBI:59789"/>
        <dbReference type="ChEBI" id="CHEBI:73542"/>
        <dbReference type="ChEBI" id="CHEBI:74269"/>
        <dbReference type="EC" id="2.1.1.228"/>
    </reaction>
</comment>
<dbReference type="Pfam" id="PF25133">
    <property type="entry name" value="TYW2_N_2"/>
    <property type="match status" value="1"/>
</dbReference>
<dbReference type="Gene3D" id="3.30.300.110">
    <property type="entry name" value="Met-10+ protein-like domains"/>
    <property type="match status" value="1"/>
</dbReference>
<keyword evidence="8 10" id="KW-0539">Nucleus</keyword>
<dbReference type="OrthoDB" id="408788at2759"/>
<feature type="binding site" evidence="10">
    <location>
        <position position="371"/>
    </location>
    <ligand>
        <name>S-adenosyl-L-methionine</name>
        <dbReference type="ChEBI" id="CHEBI:59789"/>
    </ligand>
</feature>
<dbReference type="VEuPathDB" id="FungiDB:jhhlp_007142"/>
<evidence type="ECO:0000313" key="13">
    <source>
        <dbReference type="EMBL" id="PKS06394.1"/>
    </source>
</evidence>
<feature type="binding site" evidence="10">
    <location>
        <begin position="315"/>
        <end position="316"/>
    </location>
    <ligand>
        <name>S-adenosyl-L-methionine</name>
        <dbReference type="ChEBI" id="CHEBI:59789"/>
    </ligand>
</feature>
<reference evidence="13 14" key="1">
    <citation type="journal article" date="2017" name="G3 (Bethesda)">
        <title>First Draft Genome Sequence of the Pathogenic Fungus Lomentospora prolificans (Formerly Scedosporium prolificans).</title>
        <authorList>
            <person name="Luo R."/>
            <person name="Zimin A."/>
            <person name="Workman R."/>
            <person name="Fan Y."/>
            <person name="Pertea G."/>
            <person name="Grossman N."/>
            <person name="Wear M.P."/>
            <person name="Jia B."/>
            <person name="Miller H."/>
            <person name="Casadevall A."/>
            <person name="Timp W."/>
            <person name="Zhang S.X."/>
            <person name="Salzberg S.L."/>
        </authorList>
    </citation>
    <scope>NUCLEOTIDE SEQUENCE [LARGE SCALE GENOMIC DNA]</scope>
    <source>
        <strain evidence="13 14">JHH-5317</strain>
    </source>
</reference>
<dbReference type="Gene3D" id="3.40.50.150">
    <property type="entry name" value="Vaccinia Virus protein VP39"/>
    <property type="match status" value="1"/>
</dbReference>
<dbReference type="PANTHER" id="PTHR23245:SF36">
    <property type="entry name" value="TRNA (GUANINE(37)-N1)-METHYLTRANSFERASE"/>
    <property type="match status" value="1"/>
</dbReference>
<comment type="subunit">
    <text evidence="10">Monomer.</text>
</comment>
<protein>
    <recommendedName>
        <fullName evidence="10">tRNA (guanine(37)-N1)-methyltransferase</fullName>
        <ecNumber evidence="10">2.1.1.228</ecNumber>
    </recommendedName>
    <alternativeName>
        <fullName evidence="10">M1G-methyltransferase</fullName>
    </alternativeName>
    <alternativeName>
        <fullName evidence="10">tRNA [GM37] methyltransferase</fullName>
    </alternativeName>
    <alternativeName>
        <fullName evidence="10">tRNA methyltransferase 5</fullName>
    </alternativeName>
</protein>
<dbReference type="GO" id="GO:0070901">
    <property type="term" value="P:mitochondrial tRNA methylation"/>
    <property type="evidence" value="ECO:0007669"/>
    <property type="project" value="TreeGrafter"/>
</dbReference>
<sequence>MIQLRAPLARAMTTLDRSLFSQKFQLAAAAVREPRNLARYRKDLIRESRLFNRPGFSPLLSHPDPELAKAGRKLLLLDPRVKLELTETWGETIQRGHKDEEVDVLPYELTLDYNRWTYQEVIQSILPTELHNEVPSGFNSVGHVGAFRETLPTPPRHEHSHTRTVHLNLRDQYLPYKKVIADVILDKTPRFRTVINKIDTVGQESEFRTFSYEVLAGPDDLNVEVKENDCVFKFDYAKVYWNSKLEPEHTRLINKFQPGEVVCDVMAGIGPFAVPAGRKGVFVWANDMNPESYKYLTEAVKRNKADQFVRPFNDDGRRFIHRAADLVLEASRNGDHALVRPRPKFSRSNPAPAPEPTRVPVPPTISHFVMNLPGSATTFLHCYRGLYAGKEELFAPHTATRLPVVHVHCFAPKLSDEEVFEDINKRIYDEIGVRLPVGNDLDAGQVSIYDVRDVAPNKRMFCASFRIPPEVAFAPREPGS</sequence>
<feature type="binding site" evidence="10">
    <location>
        <position position="249"/>
    </location>
    <ligand>
        <name>S-adenosyl-L-methionine</name>
        <dbReference type="ChEBI" id="CHEBI:59789"/>
    </ligand>
</feature>
<evidence type="ECO:0000256" key="11">
    <source>
        <dbReference type="SAM" id="MobiDB-lite"/>
    </source>
</evidence>
<dbReference type="InterPro" id="IPR056743">
    <property type="entry name" value="TRM5-TYW2-like_MTfase"/>
</dbReference>
<dbReference type="HAMAP" id="MF_03152">
    <property type="entry name" value="TRM5"/>
    <property type="match status" value="1"/>
</dbReference>
<comment type="function">
    <text evidence="10">Specifically methylates the N1 position of guanosine-37 in various cytoplasmic and mitochondrial tRNAs. Methylation is not dependent on the nature of the nucleoside 5' of the target nucleoside. This is the first step in the biosynthesis of wybutosine (yW), a modified base adjacent to the anticodon of tRNAs and required for accurate decoding.</text>
</comment>
<dbReference type="EMBL" id="NLAX01001034">
    <property type="protein sequence ID" value="PKS06394.1"/>
    <property type="molecule type" value="Genomic_DNA"/>
</dbReference>
<proteinExistence type="inferred from homology"/>
<dbReference type="PROSITE" id="PS51684">
    <property type="entry name" value="SAM_MT_TRM5_TYW2"/>
    <property type="match status" value="1"/>
</dbReference>
<evidence type="ECO:0000256" key="4">
    <source>
        <dbReference type="ARBA" id="ARBA00022679"/>
    </source>
</evidence>
<dbReference type="SUPFAM" id="SSF53335">
    <property type="entry name" value="S-adenosyl-L-methionine-dependent methyltransferases"/>
    <property type="match status" value="1"/>
</dbReference>
<dbReference type="GO" id="GO:0005634">
    <property type="term" value="C:nucleus"/>
    <property type="evidence" value="ECO:0007669"/>
    <property type="project" value="UniProtKB-SubCell"/>
</dbReference>
<dbReference type="AlphaFoldDB" id="A0A2N3N1T1"/>
<dbReference type="GO" id="GO:0002939">
    <property type="term" value="P:tRNA N1-guanine methylation"/>
    <property type="evidence" value="ECO:0007669"/>
    <property type="project" value="TreeGrafter"/>
</dbReference>
<evidence type="ECO:0000256" key="6">
    <source>
        <dbReference type="ARBA" id="ARBA00022694"/>
    </source>
</evidence>
<keyword evidence="14" id="KW-1185">Reference proteome</keyword>
<feature type="region of interest" description="Disordered" evidence="11">
    <location>
        <begin position="338"/>
        <end position="358"/>
    </location>
</feature>
<dbReference type="FunFam" id="3.30.300.110:FF:000001">
    <property type="entry name" value="tRNA (guanine(37)-N1)-methyltransferase"/>
    <property type="match status" value="1"/>
</dbReference>
<comment type="subcellular location">
    <subcellularLocation>
        <location evidence="10">Mitochondrion matrix</location>
    </subcellularLocation>
    <subcellularLocation>
        <location evidence="10">Nucleus</location>
    </subcellularLocation>
    <subcellularLocation>
        <location evidence="10">Cytoplasm</location>
    </subcellularLocation>
    <text evidence="10">Predominantly in the mitochondria and in the nucleus.</text>
</comment>
<dbReference type="InterPro" id="IPR029063">
    <property type="entry name" value="SAM-dependent_MTases_sf"/>
</dbReference>
<comment type="similarity">
    <text evidence="10">Belongs to the TRM5 / TYW2 family.</text>
</comment>
<accession>A0A2N3N1T1</accession>
<dbReference type="InterPro" id="IPR056744">
    <property type="entry name" value="TRM5/TYW2-like_N"/>
</dbReference>
<organism evidence="13 14">
    <name type="scientific">Lomentospora prolificans</name>
    <dbReference type="NCBI Taxonomy" id="41688"/>
    <lineage>
        <taxon>Eukaryota</taxon>
        <taxon>Fungi</taxon>
        <taxon>Dikarya</taxon>
        <taxon>Ascomycota</taxon>
        <taxon>Pezizomycotina</taxon>
        <taxon>Sordariomycetes</taxon>
        <taxon>Hypocreomycetidae</taxon>
        <taxon>Microascales</taxon>
        <taxon>Microascaceae</taxon>
        <taxon>Lomentospora</taxon>
    </lineage>
</organism>
<keyword evidence="3 10" id="KW-0489">Methyltransferase</keyword>
<dbReference type="GO" id="GO:0005759">
    <property type="term" value="C:mitochondrial matrix"/>
    <property type="evidence" value="ECO:0007669"/>
    <property type="project" value="UniProtKB-SubCell"/>
</dbReference>
<comment type="similarity">
    <text evidence="1">Belongs to the class I-like SAM-binding methyltransferase superfamily. TRM5/TYW2 family.</text>
</comment>
<keyword evidence="2 10" id="KW-0963">Cytoplasm</keyword>
<dbReference type="FunCoup" id="A0A2N3N1T1">
    <property type="interactions" value="1047"/>
</dbReference>
<keyword evidence="4 10" id="KW-0808">Transferase</keyword>
<feature type="binding site" evidence="10">
    <location>
        <begin position="287"/>
        <end position="288"/>
    </location>
    <ligand>
        <name>S-adenosyl-L-methionine</name>
        <dbReference type="ChEBI" id="CHEBI:59789"/>
    </ligand>
</feature>
<name>A0A2N3N1T1_9PEZI</name>
<keyword evidence="5 10" id="KW-0949">S-adenosyl-L-methionine</keyword>
<dbReference type="GO" id="GO:0052906">
    <property type="term" value="F:tRNA (guanine(37)-N1)-methyltransferase activity"/>
    <property type="evidence" value="ECO:0007669"/>
    <property type="project" value="UniProtKB-UniRule"/>
</dbReference>
<evidence type="ECO:0000256" key="8">
    <source>
        <dbReference type="ARBA" id="ARBA00023242"/>
    </source>
</evidence>
<comment type="caution">
    <text evidence="13">The sequence shown here is derived from an EMBL/GenBank/DDBJ whole genome shotgun (WGS) entry which is preliminary data.</text>
</comment>
<dbReference type="EC" id="2.1.1.228" evidence="10"/>
<evidence type="ECO:0000256" key="9">
    <source>
        <dbReference type="ARBA" id="ARBA00047783"/>
    </source>
</evidence>
<evidence type="ECO:0000259" key="12">
    <source>
        <dbReference type="PROSITE" id="PS51684"/>
    </source>
</evidence>
<evidence type="ECO:0000256" key="3">
    <source>
        <dbReference type="ARBA" id="ARBA00022603"/>
    </source>
</evidence>
<evidence type="ECO:0000256" key="1">
    <source>
        <dbReference type="ARBA" id="ARBA00009775"/>
    </source>
</evidence>
<evidence type="ECO:0000256" key="7">
    <source>
        <dbReference type="ARBA" id="ARBA00023128"/>
    </source>
</evidence>
<dbReference type="InterPro" id="IPR030382">
    <property type="entry name" value="MeTrfase_TRM5/TYW2"/>
</dbReference>
<feature type="domain" description="SAM-dependent methyltransferase TRM5/TYW2-type" evidence="12">
    <location>
        <begin position="158"/>
        <end position="469"/>
    </location>
</feature>
<keyword evidence="6 10" id="KW-0819">tRNA processing</keyword>
<dbReference type="Proteomes" id="UP000233524">
    <property type="component" value="Unassembled WGS sequence"/>
</dbReference>
<dbReference type="PANTHER" id="PTHR23245">
    <property type="entry name" value="TRNA METHYLTRANSFERASE"/>
    <property type="match status" value="1"/>
</dbReference>
<gene>
    <name evidence="10" type="primary">TRM5</name>
    <name evidence="13" type="ORF">jhhlp_007142</name>
</gene>
<dbReference type="InParanoid" id="A0A2N3N1T1"/>
<evidence type="ECO:0000256" key="10">
    <source>
        <dbReference type="HAMAP-Rule" id="MF_03152"/>
    </source>
</evidence>
<evidence type="ECO:0000313" key="14">
    <source>
        <dbReference type="Proteomes" id="UP000233524"/>
    </source>
</evidence>
<evidence type="ECO:0000256" key="2">
    <source>
        <dbReference type="ARBA" id="ARBA00022490"/>
    </source>
</evidence>
<dbReference type="Pfam" id="PF02475">
    <property type="entry name" value="TRM5-TYW2_MTfase"/>
    <property type="match status" value="1"/>
</dbReference>
<dbReference type="InterPro" id="IPR025792">
    <property type="entry name" value="tRNA_Gua_MeTrfase_euk"/>
</dbReference>